<sequence length="150" mass="17222">MNLRQRAHDLYYAYFNEAIKEARGMKSSYTQFELSAAMAVGKALGIPITELEFRNSEDFFEEVKNQLNNDFERSLVVKTKNDDTLFLYGLTKEYLDYKEGLWEIGSCPCCEVVTVCGEPIKSLFQFGQPGKSPWWHKNDCSVITPSIPCH</sequence>
<proteinExistence type="predicted"/>
<gene>
    <name evidence="1" type="ORF">A3B86_03375</name>
</gene>
<protein>
    <submittedName>
        <fullName evidence="1">Uncharacterized protein</fullName>
    </submittedName>
</protein>
<comment type="caution">
    <text evidence="1">The sequence shown here is derived from an EMBL/GenBank/DDBJ whole genome shotgun (WGS) entry which is preliminary data.</text>
</comment>
<evidence type="ECO:0000313" key="1">
    <source>
        <dbReference type="EMBL" id="OGN06463.1"/>
    </source>
</evidence>
<reference evidence="1 2" key="1">
    <citation type="journal article" date="2016" name="Nat. Commun.">
        <title>Thousands of microbial genomes shed light on interconnected biogeochemical processes in an aquifer system.</title>
        <authorList>
            <person name="Anantharaman K."/>
            <person name="Brown C.T."/>
            <person name="Hug L.A."/>
            <person name="Sharon I."/>
            <person name="Castelle C.J."/>
            <person name="Probst A.J."/>
            <person name="Thomas B.C."/>
            <person name="Singh A."/>
            <person name="Wilkins M.J."/>
            <person name="Karaoz U."/>
            <person name="Brodie E.L."/>
            <person name="Williams K.H."/>
            <person name="Hubbard S.S."/>
            <person name="Banfield J.F."/>
        </authorList>
    </citation>
    <scope>NUCLEOTIDE SEQUENCE [LARGE SCALE GENOMIC DNA]</scope>
</reference>
<evidence type="ECO:0000313" key="2">
    <source>
        <dbReference type="Proteomes" id="UP000176834"/>
    </source>
</evidence>
<dbReference type="Proteomes" id="UP000176834">
    <property type="component" value="Unassembled WGS sequence"/>
</dbReference>
<accession>A0A1F8F031</accession>
<name>A0A1F8F031_9BACT</name>
<dbReference type="EMBL" id="MGJN01000019">
    <property type="protein sequence ID" value="OGN06463.1"/>
    <property type="molecule type" value="Genomic_DNA"/>
</dbReference>
<organism evidence="1 2">
    <name type="scientific">Candidatus Yanofskybacteria bacterium RIFCSPHIGHO2_02_FULL_38_22b</name>
    <dbReference type="NCBI Taxonomy" id="1802673"/>
    <lineage>
        <taxon>Bacteria</taxon>
        <taxon>Candidatus Yanofskyibacteriota</taxon>
    </lineage>
</organism>
<dbReference type="AlphaFoldDB" id="A0A1F8F031"/>